<dbReference type="Pfam" id="PF13513">
    <property type="entry name" value="HEAT_EZ"/>
    <property type="match status" value="1"/>
</dbReference>
<dbReference type="Gramene" id="rna-gnl|WGS:JABURB|Cocit.L0754.1">
    <property type="protein sequence ID" value="cds-KAF7845759.1"/>
    <property type="gene ID" value="gene-BT93_L0754"/>
</dbReference>
<feature type="domain" description="Nucleotide exchange factor Fes1" evidence="3">
    <location>
        <begin position="7"/>
        <end position="91"/>
    </location>
</feature>
<evidence type="ECO:0000259" key="3">
    <source>
        <dbReference type="Pfam" id="PF08609"/>
    </source>
</evidence>
<dbReference type="Gene3D" id="1.25.10.10">
    <property type="entry name" value="Leucine-rich Repeat Variant"/>
    <property type="match status" value="1"/>
</dbReference>
<accession>A0A8T0CII1</accession>
<keyword evidence="5" id="KW-1185">Reference proteome</keyword>
<dbReference type="PANTHER" id="PTHR19316:SF18">
    <property type="entry name" value="HSP70-BINDING PROTEIN 1"/>
    <property type="match status" value="1"/>
</dbReference>
<evidence type="ECO:0000256" key="2">
    <source>
        <dbReference type="SAM" id="MobiDB-lite"/>
    </source>
</evidence>
<sequence length="208" mass="22987">MDKKTSSLLSWSLANSGNANEDSNASQTQTDRPLKIDQETLRSLMGGPSDADLMKQSMSAIVSEDVPLEQKIIAFDNFEQLVEQLDNANNIQPLGLWPALKSQLSSSEQDLRRMSAWCIGTAVQNNEKSQQHALQQGVIEPIAKMCIEENDVATRRKACYALSSLVRNCQPNMDEASRYLPSNITGPDAVNANDMDVLDAIMSKLREQ</sequence>
<dbReference type="InterPro" id="IPR011989">
    <property type="entry name" value="ARM-like"/>
</dbReference>
<dbReference type="Pfam" id="PF08609">
    <property type="entry name" value="Fes1"/>
    <property type="match status" value="1"/>
</dbReference>
<dbReference type="InterPro" id="IPR016024">
    <property type="entry name" value="ARM-type_fold"/>
</dbReference>
<dbReference type="InterPro" id="IPR050693">
    <property type="entry name" value="Hsp70_NEF-Inhibitors"/>
</dbReference>
<dbReference type="EMBL" id="MU100980">
    <property type="protein sequence ID" value="KAF7845759.1"/>
    <property type="molecule type" value="Genomic_DNA"/>
</dbReference>
<dbReference type="InterPro" id="IPR013918">
    <property type="entry name" value="Nucleotide_exch_fac_Fes1"/>
</dbReference>
<dbReference type="PANTHER" id="PTHR19316">
    <property type="entry name" value="PROTEIN FOLDING REGULATOR"/>
    <property type="match status" value="1"/>
</dbReference>
<reference evidence="4" key="1">
    <citation type="submission" date="2020-05" db="EMBL/GenBank/DDBJ databases">
        <title>WGS assembly of Corymbia citriodora subspecies variegata.</title>
        <authorList>
            <person name="Barry K."/>
            <person name="Hundley H."/>
            <person name="Shu S."/>
            <person name="Jenkins J."/>
            <person name="Grimwood J."/>
            <person name="Baten A."/>
        </authorList>
    </citation>
    <scope>NUCLEOTIDE SEQUENCE</scope>
    <source>
        <strain evidence="4">CV2-018</strain>
    </source>
</reference>
<dbReference type="OrthoDB" id="10250458at2759"/>
<keyword evidence="1" id="KW-0677">Repeat</keyword>
<feature type="region of interest" description="Disordered" evidence="2">
    <location>
        <begin position="1"/>
        <end position="36"/>
    </location>
</feature>
<dbReference type="GO" id="GO:0000774">
    <property type="term" value="F:adenyl-nucleotide exchange factor activity"/>
    <property type="evidence" value="ECO:0007669"/>
    <property type="project" value="TreeGrafter"/>
</dbReference>
<dbReference type="SUPFAM" id="SSF48371">
    <property type="entry name" value="ARM repeat"/>
    <property type="match status" value="1"/>
</dbReference>
<dbReference type="GO" id="GO:0005783">
    <property type="term" value="C:endoplasmic reticulum"/>
    <property type="evidence" value="ECO:0007669"/>
    <property type="project" value="TreeGrafter"/>
</dbReference>
<evidence type="ECO:0000313" key="4">
    <source>
        <dbReference type="EMBL" id="KAF7845759.1"/>
    </source>
</evidence>
<proteinExistence type="predicted"/>
<dbReference type="AlphaFoldDB" id="A0A8T0CII1"/>
<name>A0A8T0CII1_CORYI</name>
<evidence type="ECO:0000313" key="5">
    <source>
        <dbReference type="Proteomes" id="UP000806378"/>
    </source>
</evidence>
<dbReference type="Proteomes" id="UP000806378">
    <property type="component" value="Unassembled WGS sequence"/>
</dbReference>
<gene>
    <name evidence="4" type="ORF">BT93_L0754</name>
</gene>
<comment type="caution">
    <text evidence="4">The sequence shown here is derived from an EMBL/GenBank/DDBJ whole genome shotgun (WGS) entry which is preliminary data.</text>
</comment>
<evidence type="ECO:0000256" key="1">
    <source>
        <dbReference type="ARBA" id="ARBA00022737"/>
    </source>
</evidence>
<organism evidence="4 5">
    <name type="scientific">Corymbia citriodora subsp. variegata</name>
    <dbReference type="NCBI Taxonomy" id="360336"/>
    <lineage>
        <taxon>Eukaryota</taxon>
        <taxon>Viridiplantae</taxon>
        <taxon>Streptophyta</taxon>
        <taxon>Embryophyta</taxon>
        <taxon>Tracheophyta</taxon>
        <taxon>Spermatophyta</taxon>
        <taxon>Magnoliopsida</taxon>
        <taxon>eudicotyledons</taxon>
        <taxon>Gunneridae</taxon>
        <taxon>Pentapetalae</taxon>
        <taxon>rosids</taxon>
        <taxon>malvids</taxon>
        <taxon>Myrtales</taxon>
        <taxon>Myrtaceae</taxon>
        <taxon>Myrtoideae</taxon>
        <taxon>Eucalypteae</taxon>
        <taxon>Corymbia</taxon>
    </lineage>
</organism>
<feature type="compositionally biased region" description="Polar residues" evidence="2">
    <location>
        <begin position="1"/>
        <end position="31"/>
    </location>
</feature>
<protein>
    <recommendedName>
        <fullName evidence="3">Nucleotide exchange factor Fes1 domain-containing protein</fullName>
    </recommendedName>
</protein>